<proteinExistence type="predicted"/>
<evidence type="ECO:0000313" key="17">
    <source>
        <dbReference type="Proteomes" id="UP000488956"/>
    </source>
</evidence>
<dbReference type="Proteomes" id="UP000433483">
    <property type="component" value="Unassembled WGS sequence"/>
</dbReference>
<keyword evidence="11" id="KW-1185">Reference proteome</keyword>
<evidence type="ECO:0000313" key="8">
    <source>
        <dbReference type="EMBL" id="KAE9251367.1"/>
    </source>
</evidence>
<dbReference type="EMBL" id="QXGF01000980">
    <property type="protein sequence ID" value="KAE8933743.1"/>
    <property type="molecule type" value="Genomic_DNA"/>
</dbReference>
<dbReference type="EMBL" id="QXGB01001087">
    <property type="protein sequence ID" value="KAE9197374.1"/>
    <property type="molecule type" value="Genomic_DNA"/>
</dbReference>
<feature type="chain" id="PRO_5036165874" description="Secreted protein" evidence="1">
    <location>
        <begin position="17"/>
        <end position="64"/>
    </location>
</feature>
<accession>A0A6A3RLN6</accession>
<dbReference type="AlphaFoldDB" id="A0A6A3RLN6"/>
<dbReference type="OrthoDB" id="126806at2759"/>
<evidence type="ECO:0000313" key="6">
    <source>
        <dbReference type="EMBL" id="KAE9197374.1"/>
    </source>
</evidence>
<dbReference type="Proteomes" id="UP000429523">
    <property type="component" value="Unassembled WGS sequence"/>
</dbReference>
<evidence type="ECO:0000313" key="13">
    <source>
        <dbReference type="Proteomes" id="UP000440367"/>
    </source>
</evidence>
<evidence type="ECO:0000313" key="7">
    <source>
        <dbReference type="EMBL" id="KAE9215322.1"/>
    </source>
</evidence>
<evidence type="ECO:0000256" key="1">
    <source>
        <dbReference type="SAM" id="SignalP"/>
    </source>
</evidence>
<dbReference type="EMBL" id="QXGC01000959">
    <property type="protein sequence ID" value="KAE9215322.1"/>
    <property type="molecule type" value="Genomic_DNA"/>
</dbReference>
<evidence type="ECO:0000313" key="11">
    <source>
        <dbReference type="Proteomes" id="UP000433483"/>
    </source>
</evidence>
<evidence type="ECO:0000313" key="14">
    <source>
        <dbReference type="Proteomes" id="UP000441208"/>
    </source>
</evidence>
<dbReference type="Proteomes" id="UP000441208">
    <property type="component" value="Unassembled WGS sequence"/>
</dbReference>
<feature type="signal peptide" evidence="1">
    <location>
        <begin position="1"/>
        <end position="16"/>
    </location>
</feature>
<dbReference type="Proteomes" id="UP000488956">
    <property type="component" value="Unassembled WGS sequence"/>
</dbReference>
<evidence type="ECO:0000313" key="5">
    <source>
        <dbReference type="EMBL" id="KAE9100058.1"/>
    </source>
</evidence>
<evidence type="ECO:0000313" key="4">
    <source>
        <dbReference type="EMBL" id="KAE9099880.1"/>
    </source>
</evidence>
<dbReference type="EMBL" id="QXFW01000874">
    <property type="protein sequence ID" value="KAE9001133.1"/>
    <property type="molecule type" value="Genomic_DNA"/>
</dbReference>
<evidence type="ECO:0000313" key="12">
    <source>
        <dbReference type="Proteomes" id="UP000437068"/>
    </source>
</evidence>
<protein>
    <recommendedName>
        <fullName evidence="18">Secreted protein</fullName>
    </recommendedName>
</protein>
<dbReference type="Proteomes" id="UP000460718">
    <property type="component" value="Unassembled WGS sequence"/>
</dbReference>
<keyword evidence="1" id="KW-0732">Signal</keyword>
<evidence type="ECO:0000313" key="15">
    <source>
        <dbReference type="Proteomes" id="UP000460718"/>
    </source>
</evidence>
<evidence type="ECO:0000313" key="16">
    <source>
        <dbReference type="Proteomes" id="UP000476176"/>
    </source>
</evidence>
<evidence type="ECO:0000313" key="10">
    <source>
        <dbReference type="Proteomes" id="UP000429523"/>
    </source>
</evidence>
<comment type="caution">
    <text evidence="4">The sequence shown here is derived from an EMBL/GenBank/DDBJ whole genome shotgun (WGS) entry which is preliminary data.</text>
</comment>
<evidence type="ECO:0000313" key="3">
    <source>
        <dbReference type="EMBL" id="KAE9001133.1"/>
    </source>
</evidence>
<dbReference type="EMBL" id="QXGD01000133">
    <property type="protein sequence ID" value="KAE9251367.1"/>
    <property type="molecule type" value="Genomic_DNA"/>
</dbReference>
<evidence type="ECO:0008006" key="18">
    <source>
        <dbReference type="Google" id="ProtNLM"/>
    </source>
</evidence>
<evidence type="ECO:0000313" key="9">
    <source>
        <dbReference type="EMBL" id="KAE9298214.1"/>
    </source>
</evidence>
<dbReference type="EMBL" id="QXFX01000951">
    <property type="protein sequence ID" value="KAE9100058.1"/>
    <property type="molecule type" value="Genomic_DNA"/>
</dbReference>
<gene>
    <name evidence="9" type="ORF">PF001_g16031</name>
    <name evidence="8" type="ORF">PF002_g4319</name>
    <name evidence="7" type="ORF">PF004_g14790</name>
    <name evidence="6" type="ORF">PF005_g16529</name>
    <name evidence="4" type="ORF">PF007_g15720</name>
    <name evidence="2" type="ORF">PF009_g16255</name>
    <name evidence="5" type="ORF">PF010_g14951</name>
    <name evidence="3" type="ORF">PF011_g13878</name>
</gene>
<dbReference type="Proteomes" id="UP000476176">
    <property type="component" value="Unassembled WGS sequence"/>
</dbReference>
<reference evidence="10 11" key="1">
    <citation type="submission" date="2018-08" db="EMBL/GenBank/DDBJ databases">
        <title>Genomic investigation of the strawberry pathogen Phytophthora fragariae indicates pathogenicity is determined by transcriptional variation in three key races.</title>
        <authorList>
            <person name="Adams T.M."/>
            <person name="Armitage A.D."/>
            <person name="Sobczyk M.K."/>
            <person name="Bates H.J."/>
            <person name="Dunwell J.M."/>
            <person name="Nellist C.F."/>
            <person name="Harrison R.J."/>
        </authorList>
    </citation>
    <scope>NUCLEOTIDE SEQUENCE [LARGE SCALE GENOMIC DNA]</scope>
    <source>
        <strain evidence="9 12">A4</strain>
        <strain evidence="8 13">BC-1</strain>
        <strain evidence="7 16">BC-23</strain>
        <strain evidence="6 11">NOV-27</strain>
        <strain evidence="4 14">NOV-71</strain>
        <strain evidence="2 10">NOV-9</strain>
        <strain evidence="5 17">ONT-3</strain>
        <strain evidence="3 15">SCRP245</strain>
    </source>
</reference>
<dbReference type="EMBL" id="QXFZ01000975">
    <property type="protein sequence ID" value="KAE9099880.1"/>
    <property type="molecule type" value="Genomic_DNA"/>
</dbReference>
<dbReference type="EMBL" id="QXGE01001076">
    <property type="protein sequence ID" value="KAE9298214.1"/>
    <property type="molecule type" value="Genomic_DNA"/>
</dbReference>
<sequence length="64" mass="7245">MLRLVTLLRLPAVVVTECGDCCIVDEAMCILMYRLSCPRRLRDMQSKFGRASCALSSIFLWMGT</sequence>
<dbReference type="Proteomes" id="UP000437068">
    <property type="component" value="Unassembled WGS sequence"/>
</dbReference>
<name>A0A6A3RLN6_9STRA</name>
<dbReference type="Proteomes" id="UP000440367">
    <property type="component" value="Unassembled WGS sequence"/>
</dbReference>
<organism evidence="4 14">
    <name type="scientific">Phytophthora fragariae</name>
    <dbReference type="NCBI Taxonomy" id="53985"/>
    <lineage>
        <taxon>Eukaryota</taxon>
        <taxon>Sar</taxon>
        <taxon>Stramenopiles</taxon>
        <taxon>Oomycota</taxon>
        <taxon>Peronosporomycetes</taxon>
        <taxon>Peronosporales</taxon>
        <taxon>Peronosporaceae</taxon>
        <taxon>Phytophthora</taxon>
    </lineage>
</organism>
<evidence type="ECO:0000313" key="2">
    <source>
        <dbReference type="EMBL" id="KAE8933743.1"/>
    </source>
</evidence>